<dbReference type="Pfam" id="PF10230">
    <property type="entry name" value="LIDHydrolase"/>
    <property type="match status" value="1"/>
</dbReference>
<keyword evidence="5" id="KW-0378">Hydrolase</keyword>
<dbReference type="Gene3D" id="3.40.50.1820">
    <property type="entry name" value="alpha/beta hydrolase"/>
    <property type="match status" value="1"/>
</dbReference>
<sequence>MNYLKKWIKVSGYWTRISIISQQNIVFSNDKLKLPKETKVIFMIPGNPGNDGYYKAFGTHLLEKLKINKPKNDYIFLSISHVNHVYMKGDNENKENVYKLQFQVDHKYHFVNDFLGKENEIIMMGHSIGSFMMLKIFLKLKELGYENINLAFGLFPTIERMSCTPNGQKLYSILKFLDNNPHFTKCITFWFDIMPVFVKKFLVNCNLGFNNSIPLCITESTVELFNTTVIRNIIHMSRDELDNVLEYNFDLKRYSSNIYLYYGLKDGWVPINYGSDMLNREQLNDGHVIFDTTDSEHAFVIKESKIIADELIKFL</sequence>
<dbReference type="GO" id="GO:0019915">
    <property type="term" value="P:lipid storage"/>
    <property type="evidence" value="ECO:0007669"/>
    <property type="project" value="InterPro"/>
</dbReference>
<keyword evidence="4" id="KW-0551">Lipid droplet</keyword>
<evidence type="ECO:0000313" key="10">
    <source>
        <dbReference type="WBParaSite" id="SSTP_0001154600.1"/>
    </source>
</evidence>
<protein>
    <recommendedName>
        <fullName evidence="3">Lipid droplet-associated hydrolase</fullName>
        <ecNumber evidence="7">3.1.1.13</ecNumber>
    </recommendedName>
    <alternativeName>
        <fullName evidence="6">Lipid droplet-associated serine hydrolase</fullName>
    </alternativeName>
</protein>
<dbReference type="EC" id="3.1.1.13" evidence="7"/>
<keyword evidence="9" id="KW-1185">Reference proteome</keyword>
<evidence type="ECO:0000256" key="8">
    <source>
        <dbReference type="ARBA" id="ARBA00049527"/>
    </source>
</evidence>
<dbReference type="GO" id="GO:0005811">
    <property type="term" value="C:lipid droplet"/>
    <property type="evidence" value="ECO:0007669"/>
    <property type="project" value="UniProtKB-SubCell"/>
</dbReference>
<evidence type="ECO:0000313" key="9">
    <source>
        <dbReference type="Proteomes" id="UP000035681"/>
    </source>
</evidence>
<name>A0A0K0EQ17_STRER</name>
<dbReference type="InterPro" id="IPR019363">
    <property type="entry name" value="LDAH"/>
</dbReference>
<dbReference type="AlphaFoldDB" id="A0A0K0EQ17"/>
<dbReference type="STRING" id="6248.A0A0K0EQ17"/>
<dbReference type="SUPFAM" id="SSF53474">
    <property type="entry name" value="alpha/beta-Hydrolases"/>
    <property type="match status" value="1"/>
</dbReference>
<evidence type="ECO:0000256" key="4">
    <source>
        <dbReference type="ARBA" id="ARBA00022677"/>
    </source>
</evidence>
<evidence type="ECO:0000256" key="1">
    <source>
        <dbReference type="ARBA" id="ARBA00004502"/>
    </source>
</evidence>
<comment type="similarity">
    <text evidence="2">Belongs to the AB hydrolase superfamily. LDAH family.</text>
</comment>
<dbReference type="Proteomes" id="UP000035681">
    <property type="component" value="Unplaced"/>
</dbReference>
<dbReference type="PANTHER" id="PTHR13390">
    <property type="entry name" value="LIPASE"/>
    <property type="match status" value="1"/>
</dbReference>
<evidence type="ECO:0000256" key="5">
    <source>
        <dbReference type="ARBA" id="ARBA00022801"/>
    </source>
</evidence>
<evidence type="ECO:0000256" key="6">
    <source>
        <dbReference type="ARBA" id="ARBA00031924"/>
    </source>
</evidence>
<dbReference type="WBParaSite" id="SSTP_0001154600.1">
    <property type="protein sequence ID" value="SSTP_0001154600.1"/>
    <property type="gene ID" value="SSTP_0001154600"/>
</dbReference>
<comment type="subcellular location">
    <subcellularLocation>
        <location evidence="1">Lipid droplet</location>
    </subcellularLocation>
</comment>
<comment type="catalytic activity">
    <reaction evidence="8">
        <text>a cholesterol ester + H2O = cholesterol + a fatty acid + H(+)</text>
        <dbReference type="Rhea" id="RHEA:36403"/>
        <dbReference type="ChEBI" id="CHEBI:15377"/>
        <dbReference type="ChEBI" id="CHEBI:15378"/>
        <dbReference type="ChEBI" id="CHEBI:16113"/>
        <dbReference type="ChEBI" id="CHEBI:17002"/>
        <dbReference type="ChEBI" id="CHEBI:28868"/>
        <dbReference type="EC" id="3.1.1.13"/>
    </reaction>
    <physiologicalReaction direction="left-to-right" evidence="8">
        <dbReference type="Rhea" id="RHEA:36404"/>
    </physiologicalReaction>
</comment>
<dbReference type="PANTHER" id="PTHR13390:SF0">
    <property type="entry name" value="LIPID DROPLET-ASSOCIATED HYDROLASE"/>
    <property type="match status" value="1"/>
</dbReference>
<dbReference type="WBParaSite" id="TCONS_00000497.p1">
    <property type="protein sequence ID" value="TCONS_00000497.p1"/>
    <property type="gene ID" value="XLOC_000503"/>
</dbReference>
<reference evidence="10" key="1">
    <citation type="submission" date="2015-08" db="UniProtKB">
        <authorList>
            <consortium name="WormBaseParasite"/>
        </authorList>
    </citation>
    <scope>IDENTIFICATION</scope>
</reference>
<evidence type="ECO:0000256" key="7">
    <source>
        <dbReference type="ARBA" id="ARBA00039150"/>
    </source>
</evidence>
<dbReference type="InterPro" id="IPR029058">
    <property type="entry name" value="AB_hydrolase_fold"/>
</dbReference>
<dbReference type="GO" id="GO:0004771">
    <property type="term" value="F:sterol ester esterase activity"/>
    <property type="evidence" value="ECO:0007669"/>
    <property type="project" value="UniProtKB-EC"/>
</dbReference>
<evidence type="ECO:0000256" key="3">
    <source>
        <dbReference type="ARBA" id="ARBA00019242"/>
    </source>
</evidence>
<accession>A0A0K0EQ17</accession>
<evidence type="ECO:0000256" key="2">
    <source>
        <dbReference type="ARBA" id="ARBA00008300"/>
    </source>
</evidence>
<organism evidence="10">
    <name type="scientific">Strongyloides stercoralis</name>
    <name type="common">Threadworm</name>
    <dbReference type="NCBI Taxonomy" id="6248"/>
    <lineage>
        <taxon>Eukaryota</taxon>
        <taxon>Metazoa</taxon>
        <taxon>Ecdysozoa</taxon>
        <taxon>Nematoda</taxon>
        <taxon>Chromadorea</taxon>
        <taxon>Rhabditida</taxon>
        <taxon>Tylenchina</taxon>
        <taxon>Panagrolaimomorpha</taxon>
        <taxon>Strongyloidoidea</taxon>
        <taxon>Strongyloididae</taxon>
        <taxon>Strongyloides</taxon>
    </lineage>
</organism>
<proteinExistence type="inferred from homology"/>